<evidence type="ECO:0000313" key="3">
    <source>
        <dbReference type="Proteomes" id="UP000643207"/>
    </source>
</evidence>
<evidence type="ECO:0000259" key="1">
    <source>
        <dbReference type="Pfam" id="PF05050"/>
    </source>
</evidence>
<dbReference type="GO" id="GO:0008168">
    <property type="term" value="F:methyltransferase activity"/>
    <property type="evidence" value="ECO:0007669"/>
    <property type="project" value="UniProtKB-KW"/>
</dbReference>
<name>A0A9X1BNH1_9BURK</name>
<dbReference type="InterPro" id="IPR029063">
    <property type="entry name" value="SAM-dependent_MTases_sf"/>
</dbReference>
<dbReference type="AlphaFoldDB" id="A0A9X1BNH1"/>
<dbReference type="Pfam" id="PF05050">
    <property type="entry name" value="Methyltransf_21"/>
    <property type="match status" value="1"/>
</dbReference>
<comment type="caution">
    <text evidence="2">The sequence shown here is derived from an EMBL/GenBank/DDBJ whole genome shotgun (WGS) entry which is preliminary data.</text>
</comment>
<dbReference type="Gene3D" id="3.40.50.150">
    <property type="entry name" value="Vaccinia Virus protein VP39"/>
    <property type="match status" value="1"/>
</dbReference>
<dbReference type="NCBIfam" id="TIGR01444">
    <property type="entry name" value="fkbM_fam"/>
    <property type="match status" value="1"/>
</dbReference>
<evidence type="ECO:0000313" key="2">
    <source>
        <dbReference type="EMBL" id="MBL0719867.1"/>
    </source>
</evidence>
<protein>
    <submittedName>
        <fullName evidence="2">FkbM family methyltransferase</fullName>
    </submittedName>
</protein>
<dbReference type="InterPro" id="IPR006342">
    <property type="entry name" value="FkbM_mtfrase"/>
</dbReference>
<dbReference type="RefSeq" id="WP_201825440.1">
    <property type="nucleotide sequence ID" value="NZ_JAERRA010000001.1"/>
</dbReference>
<feature type="domain" description="Methyltransferase FkbM" evidence="1">
    <location>
        <begin position="59"/>
        <end position="194"/>
    </location>
</feature>
<keyword evidence="2" id="KW-0808">Transferase</keyword>
<sequence>MKQVLLRSGLGGWLLGLRDRVSLLRTAWRSPEAVGTVANDVLSTYLITRLCAPGKVFIDIGSHIGSILAEVQRHCPQARVIGVEAMPDKAENLRRSFPGVEIFQCALGNATEEVSFYVNELASGYSSLARPEGTSARIREIKVPLRRLDELRDFTDVDAIKIDVEGAELGVVLGGQRTLGANKPVIMFESGPGDDAVKKALWTAFSDMGYGIHMPNRLAHRDEPLSLSTFMDSHVYPRFSTNYFAVPRERRAEMRDRARRVLGMPADAA</sequence>
<dbReference type="InterPro" id="IPR052514">
    <property type="entry name" value="SAM-dependent_MTase"/>
</dbReference>
<keyword evidence="2" id="KW-0489">Methyltransferase</keyword>
<dbReference type="EMBL" id="JAERRA010000001">
    <property type="protein sequence ID" value="MBL0719867.1"/>
    <property type="molecule type" value="Genomic_DNA"/>
</dbReference>
<dbReference type="SUPFAM" id="SSF53335">
    <property type="entry name" value="S-adenosyl-L-methionine-dependent methyltransferases"/>
    <property type="match status" value="1"/>
</dbReference>
<keyword evidence="3" id="KW-1185">Reference proteome</keyword>
<gene>
    <name evidence="2" type="ORF">JI742_08190</name>
</gene>
<proteinExistence type="predicted"/>
<dbReference type="GO" id="GO:0032259">
    <property type="term" value="P:methylation"/>
    <property type="evidence" value="ECO:0007669"/>
    <property type="project" value="UniProtKB-KW"/>
</dbReference>
<reference evidence="2 3" key="1">
    <citation type="submission" date="2021-01" db="EMBL/GenBank/DDBJ databases">
        <title>Piscinibacter sp. Jin2 Genome sequencing and assembly.</title>
        <authorList>
            <person name="Kim I."/>
        </authorList>
    </citation>
    <scope>NUCLEOTIDE SEQUENCE [LARGE SCALE GENOMIC DNA]</scope>
    <source>
        <strain evidence="2 3">Jin2</strain>
    </source>
</reference>
<accession>A0A9X1BNH1</accession>
<dbReference type="Proteomes" id="UP000643207">
    <property type="component" value="Unassembled WGS sequence"/>
</dbReference>
<dbReference type="PANTHER" id="PTHR34203:SF15">
    <property type="entry name" value="SLL1173 PROTEIN"/>
    <property type="match status" value="1"/>
</dbReference>
<organism evidence="2 3">
    <name type="scientific">Aquariibacter lacus</name>
    <dbReference type="NCBI Taxonomy" id="2801332"/>
    <lineage>
        <taxon>Bacteria</taxon>
        <taxon>Pseudomonadati</taxon>
        <taxon>Pseudomonadota</taxon>
        <taxon>Betaproteobacteria</taxon>
        <taxon>Burkholderiales</taxon>
        <taxon>Sphaerotilaceae</taxon>
        <taxon>Aquariibacter</taxon>
    </lineage>
</organism>
<dbReference type="PANTHER" id="PTHR34203">
    <property type="entry name" value="METHYLTRANSFERASE, FKBM FAMILY PROTEIN"/>
    <property type="match status" value="1"/>
</dbReference>